<sequence>MKITIHEQNDEHIKFTLTGITVAYANALRRILLSEVPTIAIDLVEIIKNNTVLPDEVLALSLGLIPMYSKKQLVYKEECDCSDLCPQCAVEMEIDVSNTTDTPLNVTCKDIRCEDDDTFIKSTPVIAKLGKNQSLKVKCIARKGTGKMHSKWSPVTVVGFEYDRTNKTRSTNYWIEESLQNDWPMVEEEEADLLCDIDTVHMDVEVVEGSLKPVDVLIKGLEILKNKFYNLRNKLENNY</sequence>
<evidence type="ECO:0000313" key="6">
    <source>
        <dbReference type="Proteomes" id="UP000740883"/>
    </source>
</evidence>
<dbReference type="HAMAP" id="MF_00320">
    <property type="entry name" value="RNApol_arch_Rpo3"/>
    <property type="match status" value="1"/>
</dbReference>
<dbReference type="Gene3D" id="3.30.1360.10">
    <property type="entry name" value="RNA polymerase, RBP11-like subunit"/>
    <property type="match status" value="1"/>
</dbReference>
<accession>A0A9P6H2V0</accession>
<dbReference type="Pfam" id="PF01193">
    <property type="entry name" value="RNA_pol_L"/>
    <property type="match status" value="1"/>
</dbReference>
<dbReference type="Gene3D" id="2.170.120.12">
    <property type="entry name" value="DNA-directed RNA polymerase, insert domain"/>
    <property type="match status" value="1"/>
</dbReference>
<dbReference type="SUPFAM" id="SSF56553">
    <property type="entry name" value="Insert subdomain of RNA polymerase alpha subunit"/>
    <property type="match status" value="1"/>
</dbReference>
<dbReference type="GO" id="GO:0005665">
    <property type="term" value="C:RNA polymerase II, core complex"/>
    <property type="evidence" value="ECO:0007669"/>
    <property type="project" value="TreeGrafter"/>
</dbReference>
<dbReference type="OrthoDB" id="270173at2759"/>
<evidence type="ECO:0000256" key="2">
    <source>
        <dbReference type="ARBA" id="ARBA00023163"/>
    </source>
</evidence>
<gene>
    <name evidence="5" type="primary">rpb3</name>
    <name evidence="5" type="ORF">NGRA_0543</name>
</gene>
<dbReference type="InterPro" id="IPR036643">
    <property type="entry name" value="RNApol_insert_sf"/>
</dbReference>
<evidence type="ECO:0000313" key="5">
    <source>
        <dbReference type="EMBL" id="KAF9764468.1"/>
    </source>
</evidence>
<dbReference type="InterPro" id="IPR011262">
    <property type="entry name" value="DNA-dir_RNA_pol_insert"/>
</dbReference>
<dbReference type="GO" id="GO:0003899">
    <property type="term" value="F:DNA-directed RNA polymerase activity"/>
    <property type="evidence" value="ECO:0007669"/>
    <property type="project" value="InterPro"/>
</dbReference>
<protein>
    <submittedName>
        <fullName evidence="5">DNA-directed RNA polymerase II subunit RPB3</fullName>
    </submittedName>
</protein>
<dbReference type="SMART" id="SM00662">
    <property type="entry name" value="RPOLD"/>
    <property type="match status" value="1"/>
</dbReference>
<proteinExistence type="inferred from homology"/>
<evidence type="ECO:0000259" key="4">
    <source>
        <dbReference type="SMART" id="SM00662"/>
    </source>
</evidence>
<keyword evidence="1 5" id="KW-0240">DNA-directed RNA polymerase</keyword>
<comment type="similarity">
    <text evidence="3">Belongs to the archaeal Rpo3/eukaryotic RPB3 RNA polymerase subunit family.</text>
</comment>
<dbReference type="SUPFAM" id="SSF55257">
    <property type="entry name" value="RBP11-like subunits of RNA polymerase"/>
    <property type="match status" value="1"/>
</dbReference>
<dbReference type="GO" id="GO:0006366">
    <property type="term" value="P:transcription by RNA polymerase II"/>
    <property type="evidence" value="ECO:0007669"/>
    <property type="project" value="TreeGrafter"/>
</dbReference>
<reference evidence="5 6" key="1">
    <citation type="journal article" date="2020" name="Genome Biol. Evol.">
        <title>Comparative genomics of strictly vertically transmitted, feminizing microsporidia endosymbionts of amphipod crustaceans.</title>
        <authorList>
            <person name="Cormier A."/>
            <person name="Chebbi M.A."/>
            <person name="Giraud I."/>
            <person name="Wattier R."/>
            <person name="Teixeira M."/>
            <person name="Gilbert C."/>
            <person name="Rigaud T."/>
            <person name="Cordaux R."/>
        </authorList>
    </citation>
    <scope>NUCLEOTIDE SEQUENCE [LARGE SCALE GENOMIC DNA]</scope>
    <source>
        <strain evidence="5 6">Ou3-Ou53</strain>
    </source>
</reference>
<keyword evidence="2" id="KW-0804">Transcription</keyword>
<dbReference type="InterPro" id="IPR022842">
    <property type="entry name" value="RNAP_Rpo3/Rpb3/RPAC1"/>
</dbReference>
<comment type="caution">
    <text evidence="5">The sequence shown here is derived from an EMBL/GenBank/DDBJ whole genome shotgun (WGS) entry which is preliminary data.</text>
</comment>
<name>A0A9P6H2V0_9MICR</name>
<dbReference type="InterPro" id="IPR050518">
    <property type="entry name" value="Rpo3/RPB3_RNA_Pol_subunit"/>
</dbReference>
<dbReference type="EMBL" id="SBJO01000021">
    <property type="protein sequence ID" value="KAF9764468.1"/>
    <property type="molecule type" value="Genomic_DNA"/>
</dbReference>
<dbReference type="PANTHER" id="PTHR11800">
    <property type="entry name" value="DNA-DIRECTED RNA POLYMERASE"/>
    <property type="match status" value="1"/>
</dbReference>
<dbReference type="PANTHER" id="PTHR11800:SF2">
    <property type="entry name" value="DNA-DIRECTED RNA POLYMERASE II SUBUNIT RPB3"/>
    <property type="match status" value="1"/>
</dbReference>
<dbReference type="InterPro" id="IPR011263">
    <property type="entry name" value="DNA-dir_RNA_pol_RpoA/D/Rpb3"/>
</dbReference>
<dbReference type="Proteomes" id="UP000740883">
    <property type="component" value="Unassembled WGS sequence"/>
</dbReference>
<evidence type="ECO:0000256" key="3">
    <source>
        <dbReference type="ARBA" id="ARBA00025804"/>
    </source>
</evidence>
<dbReference type="AlphaFoldDB" id="A0A9P6H2V0"/>
<dbReference type="GO" id="GO:0046983">
    <property type="term" value="F:protein dimerization activity"/>
    <property type="evidence" value="ECO:0007669"/>
    <property type="project" value="InterPro"/>
</dbReference>
<feature type="domain" description="DNA-directed RNA polymerase RpoA/D/Rpb3-type" evidence="4">
    <location>
        <begin position="12"/>
        <end position="234"/>
    </location>
</feature>
<keyword evidence="6" id="KW-1185">Reference proteome</keyword>
<dbReference type="InterPro" id="IPR036603">
    <property type="entry name" value="RBP11-like"/>
</dbReference>
<organism evidence="5 6">
    <name type="scientific">Nosema granulosis</name>
    <dbReference type="NCBI Taxonomy" id="83296"/>
    <lineage>
        <taxon>Eukaryota</taxon>
        <taxon>Fungi</taxon>
        <taxon>Fungi incertae sedis</taxon>
        <taxon>Microsporidia</taxon>
        <taxon>Nosematidae</taxon>
        <taxon>Nosema</taxon>
    </lineage>
</organism>
<dbReference type="Pfam" id="PF01000">
    <property type="entry name" value="RNA_pol_A_bac"/>
    <property type="match status" value="1"/>
</dbReference>
<evidence type="ECO:0000256" key="1">
    <source>
        <dbReference type="ARBA" id="ARBA00022478"/>
    </source>
</evidence>